<comment type="similarity">
    <text evidence="2">Belongs to the ROK (NagC/XylR) family.</text>
</comment>
<keyword evidence="4" id="KW-0812">Transmembrane</keyword>
<proteinExistence type="inferred from homology"/>
<sequence length="390" mass="42638">MKMKRNSMQLLKAAIYKYGPTSRSRLAELLEVTPPTITNNISALMAEGLVEEVSSAGSKCLGRKPIDVDYIANARHVLGIELGPYFTILVICDLKGQVVLKKKCDIAPMEYEKMLTAVSGWIGELIQESGIPVDSFIGIGVAVPGFIESDSGTIRQCYRASWNGKNMSKDLSGLLDLPVILVNNAQARAIHVDLLDASVTTDMFAYFYVSHGIACPLIIKNGLLSSEILGAGEVGHMTMDQNGRQCDVCGKLGCLEAYASERAISKRCQEAMELGVSTALQDLSPDASHFNIKDILKAQALGDQLACRVMNDAIMYLGLAMANIINFISPPLFIIDSYMLKPEQNRRQLLAVISKNVYSFSNNDIDIRFIEYDSYTSAVGAAAHALERFF</sequence>
<dbReference type="AlphaFoldDB" id="G5IG46"/>
<evidence type="ECO:0000256" key="3">
    <source>
        <dbReference type="ARBA" id="ARBA00022629"/>
    </source>
</evidence>
<dbReference type="Gene3D" id="1.10.10.10">
    <property type="entry name" value="Winged helix-like DNA-binding domain superfamily/Winged helix DNA-binding domain"/>
    <property type="match status" value="1"/>
</dbReference>
<organism evidence="5 6">
    <name type="scientific">Hungatella hathewayi WAL-18680</name>
    <dbReference type="NCBI Taxonomy" id="742737"/>
    <lineage>
        <taxon>Bacteria</taxon>
        <taxon>Bacillati</taxon>
        <taxon>Bacillota</taxon>
        <taxon>Clostridia</taxon>
        <taxon>Lachnospirales</taxon>
        <taxon>Lachnospiraceae</taxon>
        <taxon>Hungatella</taxon>
    </lineage>
</organism>
<evidence type="ECO:0008006" key="7">
    <source>
        <dbReference type="Google" id="ProtNLM"/>
    </source>
</evidence>
<dbReference type="InterPro" id="IPR036390">
    <property type="entry name" value="WH_DNA-bd_sf"/>
</dbReference>
<name>G5IG46_9FIRM</name>
<dbReference type="Pfam" id="PF00480">
    <property type="entry name" value="ROK"/>
    <property type="match status" value="1"/>
</dbReference>
<keyword evidence="4" id="KW-1133">Transmembrane helix</keyword>
<protein>
    <recommendedName>
        <fullName evidence="7">HTH marR-type domain-containing protein</fullName>
    </recommendedName>
</protein>
<evidence type="ECO:0000256" key="4">
    <source>
        <dbReference type="SAM" id="Phobius"/>
    </source>
</evidence>
<comment type="function">
    <text evidence="1">Transcriptional repressor of xylose-utilizing enzymes.</text>
</comment>
<comment type="caution">
    <text evidence="5">The sequence shown here is derived from an EMBL/GenBank/DDBJ whole genome shotgun (WGS) entry which is preliminary data.</text>
</comment>
<feature type="non-terminal residue" evidence="5">
    <location>
        <position position="390"/>
    </location>
</feature>
<keyword evidence="4" id="KW-0472">Membrane</keyword>
<evidence type="ECO:0000313" key="6">
    <source>
        <dbReference type="Proteomes" id="UP000005384"/>
    </source>
</evidence>
<accession>G5IG46</accession>
<dbReference type="InterPro" id="IPR000600">
    <property type="entry name" value="ROK"/>
</dbReference>
<feature type="transmembrane region" description="Helical" evidence="4">
    <location>
        <begin position="314"/>
        <end position="335"/>
    </location>
</feature>
<evidence type="ECO:0000256" key="1">
    <source>
        <dbReference type="ARBA" id="ARBA00002486"/>
    </source>
</evidence>
<dbReference type="InterPro" id="IPR036388">
    <property type="entry name" value="WH-like_DNA-bd_sf"/>
</dbReference>
<dbReference type="EMBL" id="ADLN01000055">
    <property type="protein sequence ID" value="EHI59508.1"/>
    <property type="molecule type" value="Genomic_DNA"/>
</dbReference>
<dbReference type="PANTHER" id="PTHR18964:SF149">
    <property type="entry name" value="BIFUNCTIONAL UDP-N-ACETYLGLUCOSAMINE 2-EPIMERASE_N-ACETYLMANNOSAMINE KINASE"/>
    <property type="match status" value="1"/>
</dbReference>
<dbReference type="InterPro" id="IPR043129">
    <property type="entry name" value="ATPase_NBD"/>
</dbReference>
<dbReference type="RefSeq" id="WP_006780453.1">
    <property type="nucleotide sequence ID" value="NZ_JH379027.1"/>
</dbReference>
<dbReference type="Proteomes" id="UP000005384">
    <property type="component" value="Unassembled WGS sequence"/>
</dbReference>
<gene>
    <name evidence="5" type="ORF">HMPREF9473_02474</name>
</gene>
<reference evidence="5 6" key="1">
    <citation type="submission" date="2011-08" db="EMBL/GenBank/DDBJ databases">
        <title>The Genome Sequence of Clostridium hathewayi WAL-18680.</title>
        <authorList>
            <consortium name="The Broad Institute Genome Sequencing Platform"/>
            <person name="Earl A."/>
            <person name="Ward D."/>
            <person name="Feldgarden M."/>
            <person name="Gevers D."/>
            <person name="Finegold S.M."/>
            <person name="Summanen P.H."/>
            <person name="Molitoris D.R."/>
            <person name="Song M."/>
            <person name="Daigneault M."/>
            <person name="Allen-Vercoe E."/>
            <person name="Young S.K."/>
            <person name="Zeng Q."/>
            <person name="Gargeya S."/>
            <person name="Fitzgerald M."/>
            <person name="Haas B."/>
            <person name="Abouelleil A."/>
            <person name="Alvarado L."/>
            <person name="Arachchi H.M."/>
            <person name="Berlin A."/>
            <person name="Brown A."/>
            <person name="Chapman S.B."/>
            <person name="Chen Z."/>
            <person name="Dunbar C."/>
            <person name="Freedman E."/>
            <person name="Gearin G."/>
            <person name="Gellesch M."/>
            <person name="Goldberg J."/>
            <person name="Griggs A."/>
            <person name="Gujja S."/>
            <person name="Heiman D."/>
            <person name="Howarth C."/>
            <person name="Larson L."/>
            <person name="Lui A."/>
            <person name="MacDonald P.J.P."/>
            <person name="Montmayeur A."/>
            <person name="Murphy C."/>
            <person name="Neiman D."/>
            <person name="Pearson M."/>
            <person name="Priest M."/>
            <person name="Roberts A."/>
            <person name="Saif S."/>
            <person name="Shea T."/>
            <person name="Shenoy N."/>
            <person name="Sisk P."/>
            <person name="Stolte C."/>
            <person name="Sykes S."/>
            <person name="Wortman J."/>
            <person name="Nusbaum C."/>
            <person name="Birren B."/>
        </authorList>
    </citation>
    <scope>NUCLEOTIDE SEQUENCE [LARGE SCALE GENOMIC DNA]</scope>
    <source>
        <strain evidence="5 6">WAL-18680</strain>
    </source>
</reference>
<dbReference type="Gene3D" id="3.30.420.40">
    <property type="match status" value="2"/>
</dbReference>
<keyword evidence="3" id="KW-0859">Xylose metabolism</keyword>
<dbReference type="PANTHER" id="PTHR18964">
    <property type="entry name" value="ROK (REPRESSOR, ORF, KINASE) FAMILY"/>
    <property type="match status" value="1"/>
</dbReference>
<dbReference type="SUPFAM" id="SSF53067">
    <property type="entry name" value="Actin-like ATPase domain"/>
    <property type="match status" value="1"/>
</dbReference>
<dbReference type="HOGENOM" id="CLU_036604_13_1_9"/>
<evidence type="ECO:0000256" key="2">
    <source>
        <dbReference type="ARBA" id="ARBA00006479"/>
    </source>
</evidence>
<keyword evidence="6" id="KW-1185">Reference proteome</keyword>
<keyword evidence="3" id="KW-0119">Carbohydrate metabolism</keyword>
<evidence type="ECO:0000313" key="5">
    <source>
        <dbReference type="EMBL" id="EHI59508.1"/>
    </source>
</evidence>
<dbReference type="GO" id="GO:0042732">
    <property type="term" value="P:D-xylose metabolic process"/>
    <property type="evidence" value="ECO:0007669"/>
    <property type="project" value="UniProtKB-KW"/>
</dbReference>
<dbReference type="SUPFAM" id="SSF46785">
    <property type="entry name" value="Winged helix' DNA-binding domain"/>
    <property type="match status" value="1"/>
</dbReference>